<evidence type="ECO:0008006" key="4">
    <source>
        <dbReference type="Google" id="ProtNLM"/>
    </source>
</evidence>
<accession>A0ABX7G9E6</accession>
<gene>
    <name evidence="2" type="ORF">JN757_13935</name>
</gene>
<reference evidence="2 3" key="1">
    <citation type="submission" date="2021-03" db="EMBL/GenBank/DDBJ databases">
        <title>P. granadensis CT364 genome publication.</title>
        <authorList>
            <person name="Stach J."/>
            <person name="Montero-Calasanz Md.C."/>
        </authorList>
    </citation>
    <scope>NUCLEOTIDE SEQUENCE [LARGE SCALE GENOMIC DNA]</scope>
    <source>
        <strain evidence="2 3">CT364</strain>
    </source>
</reference>
<evidence type="ECO:0000313" key="2">
    <source>
        <dbReference type="EMBL" id="QRK81696.1"/>
    </source>
</evidence>
<keyword evidence="3" id="KW-1185">Reference proteome</keyword>
<sequence>MRTCLWPAMAVLPALGGCSFAQQIAESSVSYYSSDHFTLVATVPANFGFTSKAHYYPKPGQTCKVYSPGLGGYVTRQQQKSNTIEAKAKAQTASTDIPLEYHIAGCSMELGRVSYEVSGKYGAGSLDRDYDQAGGLSVRAPTVDSRSEIIPSTIEQRGLCLWLFQISKSKAKLGNIEKLLSCNATDENWSLKKTKYETRKPVGSIAINRLTNTTIKVEFRLSNEEQPSIGDTWIKFPNGWKPCLGKGPNDPFGFCRGNNKDFKTFKMNDHVCTVYPNCAEQGVVNE</sequence>
<name>A0ABX7G9E6_9PSED</name>
<feature type="chain" id="PRO_5046719662" description="Lipoprotein" evidence="1">
    <location>
        <begin position="22"/>
        <end position="286"/>
    </location>
</feature>
<evidence type="ECO:0000256" key="1">
    <source>
        <dbReference type="SAM" id="SignalP"/>
    </source>
</evidence>
<dbReference type="Proteomes" id="UP000663686">
    <property type="component" value="Chromosome"/>
</dbReference>
<proteinExistence type="predicted"/>
<organism evidence="2 3">
    <name type="scientific">Pseudomonas granadensis</name>
    <dbReference type="NCBI Taxonomy" id="1421430"/>
    <lineage>
        <taxon>Bacteria</taxon>
        <taxon>Pseudomonadati</taxon>
        <taxon>Pseudomonadota</taxon>
        <taxon>Gammaproteobacteria</taxon>
        <taxon>Pseudomonadales</taxon>
        <taxon>Pseudomonadaceae</taxon>
        <taxon>Pseudomonas</taxon>
    </lineage>
</organism>
<dbReference type="EMBL" id="CP069352">
    <property type="protein sequence ID" value="QRK81696.1"/>
    <property type="molecule type" value="Genomic_DNA"/>
</dbReference>
<protein>
    <recommendedName>
        <fullName evidence="4">Lipoprotein</fullName>
    </recommendedName>
</protein>
<evidence type="ECO:0000313" key="3">
    <source>
        <dbReference type="Proteomes" id="UP000663686"/>
    </source>
</evidence>
<feature type="signal peptide" evidence="1">
    <location>
        <begin position="1"/>
        <end position="21"/>
    </location>
</feature>
<keyword evidence="1" id="KW-0732">Signal</keyword>
<dbReference type="PROSITE" id="PS51257">
    <property type="entry name" value="PROKAR_LIPOPROTEIN"/>
    <property type="match status" value="1"/>
</dbReference>